<comment type="caution">
    <text evidence="2">The sequence shown here is derived from an EMBL/GenBank/DDBJ whole genome shotgun (WGS) entry which is preliminary data.</text>
</comment>
<sequence length="332" mass="36302">MDRSMIDVASGGALIDKTLATARHMISNIASNTQKFGIKGPSQSRMVNEIGVASNLRLENQLFELTSLVRQLAVGQHQPNMAAKVCGVCTSMEHPTNLCPTTKSRALCSVEIQTYVECTSRISRLPIVEPAISSTTFPTAAVENATSRQFSIFGGPNEATCSQQFGVSAIFPTKYERHHPRPQDSAGSSNLPSQTIPNQRGNASVVTLRSGKELSQPAPQLVRSTEANSESDANSQVQQQEKTVPLLFPTQIVSVRKSESNEELLKIFLKVEINIPLLDAIKQMPKYAKFLKELCVHKRKKMKGSVEVGGIVSTLTKNEDFTTQVQELSKKC</sequence>
<dbReference type="AlphaFoldDB" id="A0A371FH75"/>
<gene>
    <name evidence="2" type="ORF">CR513_42172</name>
</gene>
<dbReference type="OrthoDB" id="778454at2759"/>
<feature type="compositionally biased region" description="Polar residues" evidence="1">
    <location>
        <begin position="222"/>
        <end position="240"/>
    </location>
</feature>
<evidence type="ECO:0008006" key="4">
    <source>
        <dbReference type="Google" id="ProtNLM"/>
    </source>
</evidence>
<feature type="non-terminal residue" evidence="2">
    <location>
        <position position="1"/>
    </location>
</feature>
<evidence type="ECO:0000313" key="2">
    <source>
        <dbReference type="EMBL" id="RDX77665.1"/>
    </source>
</evidence>
<feature type="compositionally biased region" description="Polar residues" evidence="1">
    <location>
        <begin position="185"/>
        <end position="207"/>
    </location>
</feature>
<name>A0A371FH75_MUCPR</name>
<organism evidence="2 3">
    <name type="scientific">Mucuna pruriens</name>
    <name type="common">Velvet bean</name>
    <name type="synonym">Dolichos pruriens</name>
    <dbReference type="NCBI Taxonomy" id="157652"/>
    <lineage>
        <taxon>Eukaryota</taxon>
        <taxon>Viridiplantae</taxon>
        <taxon>Streptophyta</taxon>
        <taxon>Embryophyta</taxon>
        <taxon>Tracheophyta</taxon>
        <taxon>Spermatophyta</taxon>
        <taxon>Magnoliopsida</taxon>
        <taxon>eudicotyledons</taxon>
        <taxon>Gunneridae</taxon>
        <taxon>Pentapetalae</taxon>
        <taxon>rosids</taxon>
        <taxon>fabids</taxon>
        <taxon>Fabales</taxon>
        <taxon>Fabaceae</taxon>
        <taxon>Papilionoideae</taxon>
        <taxon>50 kb inversion clade</taxon>
        <taxon>NPAAA clade</taxon>
        <taxon>indigoferoid/millettioid clade</taxon>
        <taxon>Phaseoleae</taxon>
        <taxon>Mucuna</taxon>
    </lineage>
</organism>
<evidence type="ECO:0000256" key="1">
    <source>
        <dbReference type="SAM" id="MobiDB-lite"/>
    </source>
</evidence>
<accession>A0A371FH75</accession>
<dbReference type="Proteomes" id="UP000257109">
    <property type="component" value="Unassembled WGS sequence"/>
</dbReference>
<evidence type="ECO:0000313" key="3">
    <source>
        <dbReference type="Proteomes" id="UP000257109"/>
    </source>
</evidence>
<feature type="region of interest" description="Disordered" evidence="1">
    <location>
        <begin position="177"/>
        <end position="240"/>
    </location>
</feature>
<reference evidence="2" key="1">
    <citation type="submission" date="2018-05" db="EMBL/GenBank/DDBJ databases">
        <title>Draft genome of Mucuna pruriens seed.</title>
        <authorList>
            <person name="Nnadi N.E."/>
            <person name="Vos R."/>
            <person name="Hasami M.H."/>
            <person name="Devisetty U.K."/>
            <person name="Aguiy J.C."/>
        </authorList>
    </citation>
    <scope>NUCLEOTIDE SEQUENCE [LARGE SCALE GENOMIC DNA]</scope>
    <source>
        <strain evidence="2">JCA_2017</strain>
    </source>
</reference>
<protein>
    <recommendedName>
        <fullName evidence="4">Retrotransposon gag protein</fullName>
    </recommendedName>
</protein>
<keyword evidence="3" id="KW-1185">Reference proteome</keyword>
<dbReference type="EMBL" id="QJKJ01009117">
    <property type="protein sequence ID" value="RDX77665.1"/>
    <property type="molecule type" value="Genomic_DNA"/>
</dbReference>
<proteinExistence type="predicted"/>